<evidence type="ECO:0000313" key="8">
    <source>
        <dbReference type="EMBL" id="MBR0575978.1"/>
    </source>
</evidence>
<keyword evidence="8" id="KW-0969">Cilium</keyword>
<dbReference type="Pfam" id="PF04316">
    <property type="entry name" value="FlgM"/>
    <property type="match status" value="1"/>
</dbReference>
<keyword evidence="5" id="KW-0805">Transcription regulation</keyword>
<accession>A0A941CQL5</accession>
<keyword evidence="8" id="KW-0966">Cell projection</keyword>
<dbReference type="SUPFAM" id="SSF101498">
    <property type="entry name" value="Anti-sigma factor FlgM"/>
    <property type="match status" value="1"/>
</dbReference>
<evidence type="ECO:0000259" key="7">
    <source>
        <dbReference type="Pfam" id="PF04316"/>
    </source>
</evidence>
<evidence type="ECO:0000256" key="5">
    <source>
        <dbReference type="ARBA" id="ARBA00023015"/>
    </source>
</evidence>
<keyword evidence="6" id="KW-0804">Transcription</keyword>
<dbReference type="GO" id="GO:0044781">
    <property type="term" value="P:bacterial-type flagellum organization"/>
    <property type="evidence" value="ECO:0007669"/>
    <property type="project" value="UniProtKB-KW"/>
</dbReference>
<organism evidence="8 9">
    <name type="scientific">Proteiniclasticum sediminis</name>
    <dbReference type="NCBI Taxonomy" id="2804028"/>
    <lineage>
        <taxon>Bacteria</taxon>
        <taxon>Bacillati</taxon>
        <taxon>Bacillota</taxon>
        <taxon>Clostridia</taxon>
        <taxon>Eubacteriales</taxon>
        <taxon>Clostridiaceae</taxon>
        <taxon>Proteiniclasticum</taxon>
    </lineage>
</organism>
<name>A0A941CQL5_9CLOT</name>
<dbReference type="EMBL" id="JAGSCS010000006">
    <property type="protein sequence ID" value="MBR0575978.1"/>
    <property type="molecule type" value="Genomic_DNA"/>
</dbReference>
<evidence type="ECO:0000256" key="3">
    <source>
        <dbReference type="ARBA" id="ARBA00022491"/>
    </source>
</evidence>
<dbReference type="AlphaFoldDB" id="A0A941CQL5"/>
<proteinExistence type="inferred from homology"/>
<keyword evidence="8" id="KW-0282">Flagellum</keyword>
<dbReference type="InterPro" id="IPR035890">
    <property type="entry name" value="Anti-sigma-28_factor_FlgM_sf"/>
</dbReference>
<evidence type="ECO:0000256" key="2">
    <source>
        <dbReference type="ARBA" id="ARBA00017823"/>
    </source>
</evidence>
<keyword evidence="4" id="KW-1005">Bacterial flagellum biogenesis</keyword>
<evidence type="ECO:0000313" key="9">
    <source>
        <dbReference type="Proteomes" id="UP000675379"/>
    </source>
</evidence>
<evidence type="ECO:0000256" key="1">
    <source>
        <dbReference type="ARBA" id="ARBA00005322"/>
    </source>
</evidence>
<protein>
    <recommendedName>
        <fullName evidence="2">Negative regulator of flagellin synthesis</fullName>
    </recommendedName>
</protein>
<gene>
    <name evidence="8" type="primary">flgM</name>
    <name evidence="8" type="ORF">KCG48_06445</name>
</gene>
<comment type="caution">
    <text evidence="8">The sequence shown here is derived from an EMBL/GenBank/DDBJ whole genome shotgun (WGS) entry which is preliminary data.</text>
</comment>
<dbReference type="Proteomes" id="UP000675379">
    <property type="component" value="Unassembled WGS sequence"/>
</dbReference>
<sequence length="97" mass="11097">MKIDQFHNSYVNSVYKTKDERKTGHVDGPTVNKTTVEISAQAKALVKRISESEDSHFSEKVEAIRRSVQEGTYAVDTDKIAEKILERIDEERLKSNE</sequence>
<evidence type="ECO:0000256" key="4">
    <source>
        <dbReference type="ARBA" id="ARBA00022795"/>
    </source>
</evidence>
<dbReference type="GO" id="GO:0045892">
    <property type="term" value="P:negative regulation of DNA-templated transcription"/>
    <property type="evidence" value="ECO:0007669"/>
    <property type="project" value="InterPro"/>
</dbReference>
<dbReference type="InterPro" id="IPR031316">
    <property type="entry name" value="FlgM_C"/>
</dbReference>
<dbReference type="NCBIfam" id="TIGR03824">
    <property type="entry name" value="FlgM_jcvi"/>
    <property type="match status" value="1"/>
</dbReference>
<comment type="similarity">
    <text evidence="1">Belongs to the FlgM family.</text>
</comment>
<evidence type="ECO:0000256" key="6">
    <source>
        <dbReference type="ARBA" id="ARBA00023163"/>
    </source>
</evidence>
<dbReference type="InterPro" id="IPR007412">
    <property type="entry name" value="FlgM"/>
</dbReference>
<reference evidence="8" key="1">
    <citation type="submission" date="2021-04" db="EMBL/GenBank/DDBJ databases">
        <title>Proteiniclasticum sedimins sp. nov., an obligate anaerobic bacterium isolated from anaerobic sludge.</title>
        <authorList>
            <person name="Liu J."/>
        </authorList>
    </citation>
    <scope>NUCLEOTIDE SEQUENCE</scope>
    <source>
        <strain evidence="8">BAD-10</strain>
    </source>
</reference>
<keyword evidence="3" id="KW-0678">Repressor</keyword>
<keyword evidence="9" id="KW-1185">Reference proteome</keyword>
<feature type="domain" description="Anti-sigma-28 factor FlgM C-terminal" evidence="7">
    <location>
        <begin position="35"/>
        <end position="86"/>
    </location>
</feature>